<name>A0A8K0LD33_9PEZI</name>
<dbReference type="Pfam" id="PF10294">
    <property type="entry name" value="Methyltransf_16"/>
    <property type="match status" value="1"/>
</dbReference>
<dbReference type="GO" id="GO:0008757">
    <property type="term" value="F:S-adenosylmethionine-dependent methyltransferase activity"/>
    <property type="evidence" value="ECO:0007669"/>
    <property type="project" value="UniProtKB-ARBA"/>
</dbReference>
<dbReference type="InterPro" id="IPR029063">
    <property type="entry name" value="SAM-dependent_MTases_sf"/>
</dbReference>
<dbReference type="GO" id="GO:0005829">
    <property type="term" value="C:cytosol"/>
    <property type="evidence" value="ECO:0007669"/>
    <property type="project" value="TreeGrafter"/>
</dbReference>
<dbReference type="SUPFAM" id="SSF53335">
    <property type="entry name" value="S-adenosyl-L-methionine-dependent methyltransferases"/>
    <property type="match status" value="1"/>
</dbReference>
<evidence type="ECO:0008006" key="3">
    <source>
        <dbReference type="Google" id="ProtNLM"/>
    </source>
</evidence>
<dbReference type="OrthoDB" id="2529286at2759"/>
<dbReference type="GO" id="GO:0032991">
    <property type="term" value="C:protein-containing complex"/>
    <property type="evidence" value="ECO:0007669"/>
    <property type="project" value="TreeGrafter"/>
</dbReference>
<evidence type="ECO:0000313" key="2">
    <source>
        <dbReference type="Proteomes" id="UP000809789"/>
    </source>
</evidence>
<comment type="caution">
    <text evidence="1">The sequence shown here is derived from an EMBL/GenBank/DDBJ whole genome shotgun (WGS) entry which is preliminary data.</text>
</comment>
<sequence>MTCMTSRQGREGAAAMNDAANSQEALPAIFAIFAKFAESVQDPSEETFWLFSQNRHQHDLGMIDPTAAEITVTVAEKDFTIKQSPGLLTSSRSGGTTGAAVWRTTHLLAEWFASSDNVLFQSGLLDQASTLLELGSGVAGLLPLAIGQRISRYIATDQAYALKLLQENIDANRSTRRSKKAVDISSNIHLASLDWENDDLSYFLTSHGLSPGVDMIIASDCVYNYHLVQPLVETCASVARARKSLERPTLCLVAQQLREPNVFDDWLTLFARHFQIYRLTDETLGPQLNMSAGYVVHIGILKDSPT</sequence>
<evidence type="ECO:0000313" key="1">
    <source>
        <dbReference type="EMBL" id="KAG8631870.1"/>
    </source>
</evidence>
<reference evidence="1" key="1">
    <citation type="submission" date="2021-07" db="EMBL/GenBank/DDBJ databases">
        <title>Elsinoe batatas strain:CRI-CJ2 Genome sequencing and assembly.</title>
        <authorList>
            <person name="Huang L."/>
        </authorList>
    </citation>
    <scope>NUCLEOTIDE SEQUENCE</scope>
    <source>
        <strain evidence="1">CRI-CJ2</strain>
    </source>
</reference>
<dbReference type="InterPro" id="IPR019410">
    <property type="entry name" value="Methyltransf_16"/>
</dbReference>
<dbReference type="PANTHER" id="PTHR14614:SF109">
    <property type="entry name" value="RIBOSOMAL LYSINE N-METHYLTRANSFERASE 5"/>
    <property type="match status" value="1"/>
</dbReference>
<dbReference type="PANTHER" id="PTHR14614">
    <property type="entry name" value="HEPATOCELLULAR CARCINOMA-ASSOCIATED ANTIGEN"/>
    <property type="match status" value="1"/>
</dbReference>
<accession>A0A8K0LD33</accession>
<dbReference type="Proteomes" id="UP000809789">
    <property type="component" value="Unassembled WGS sequence"/>
</dbReference>
<organism evidence="1 2">
    <name type="scientific">Elsinoe batatas</name>
    <dbReference type="NCBI Taxonomy" id="2601811"/>
    <lineage>
        <taxon>Eukaryota</taxon>
        <taxon>Fungi</taxon>
        <taxon>Dikarya</taxon>
        <taxon>Ascomycota</taxon>
        <taxon>Pezizomycotina</taxon>
        <taxon>Dothideomycetes</taxon>
        <taxon>Dothideomycetidae</taxon>
        <taxon>Myriangiales</taxon>
        <taxon>Elsinoaceae</taxon>
        <taxon>Elsinoe</taxon>
    </lineage>
</organism>
<dbReference type="EMBL" id="JAESVG020000001">
    <property type="protein sequence ID" value="KAG8631870.1"/>
    <property type="molecule type" value="Genomic_DNA"/>
</dbReference>
<gene>
    <name evidence="1" type="ORF">KVT40_001010</name>
</gene>
<dbReference type="AlphaFoldDB" id="A0A8K0LD33"/>
<proteinExistence type="predicted"/>
<dbReference type="Gene3D" id="3.40.50.150">
    <property type="entry name" value="Vaccinia Virus protein VP39"/>
    <property type="match status" value="1"/>
</dbReference>
<protein>
    <recommendedName>
        <fullName evidence="3">Diaminohydroxyphosphoribosylamino-pyrimidine deaminase</fullName>
    </recommendedName>
</protein>
<keyword evidence="2" id="KW-1185">Reference proteome</keyword>